<dbReference type="CDD" id="cd01284">
    <property type="entry name" value="Riboflavin_deaminase-reductase"/>
    <property type="match status" value="1"/>
</dbReference>
<evidence type="ECO:0000256" key="12">
    <source>
        <dbReference type="ARBA" id="ARBA00023268"/>
    </source>
</evidence>
<dbReference type="NCBIfam" id="TIGR00326">
    <property type="entry name" value="eubact_ribD"/>
    <property type="match status" value="1"/>
</dbReference>
<comment type="function">
    <text evidence="1 15">Converts 2,5-diamino-6-(ribosylamino)-4(3h)-pyrimidinone 5'-phosphate into 5-amino-6-(ribosylamino)-2,4(1h,3h)-pyrimidinedione 5'-phosphate.</text>
</comment>
<comment type="similarity">
    <text evidence="5 15">In the C-terminal section; belongs to the HTP reductase family.</text>
</comment>
<feature type="domain" description="CMP/dCMP-type deaminase" evidence="19">
    <location>
        <begin position="1"/>
        <end position="122"/>
    </location>
</feature>
<dbReference type="AlphaFoldDB" id="A0A6P1YEF2"/>
<dbReference type="GO" id="GO:0008703">
    <property type="term" value="F:5-amino-6-(5-phosphoribosylamino)uracil reductase activity"/>
    <property type="evidence" value="ECO:0007669"/>
    <property type="project" value="UniProtKB-EC"/>
</dbReference>
<dbReference type="GO" id="GO:0008835">
    <property type="term" value="F:diaminohydroxyphosphoribosylaminopyrimidine deaminase activity"/>
    <property type="evidence" value="ECO:0007669"/>
    <property type="project" value="UniProtKB-EC"/>
</dbReference>
<evidence type="ECO:0000256" key="10">
    <source>
        <dbReference type="ARBA" id="ARBA00022857"/>
    </source>
</evidence>
<evidence type="ECO:0000256" key="3">
    <source>
        <dbReference type="ARBA" id="ARBA00004910"/>
    </source>
</evidence>
<feature type="binding site" evidence="18">
    <location>
        <position position="49"/>
    </location>
    <ligand>
        <name>Zn(2+)</name>
        <dbReference type="ChEBI" id="CHEBI:29105"/>
        <note>catalytic</note>
    </ligand>
</feature>
<keyword evidence="6 15" id="KW-0686">Riboflavin biosynthesis</keyword>
<dbReference type="Pfam" id="PF01872">
    <property type="entry name" value="RibD_C"/>
    <property type="match status" value="1"/>
</dbReference>
<comment type="pathway">
    <text evidence="3 15">Cofactor biosynthesis; riboflavin biosynthesis; 5-amino-6-(D-ribitylamino)uracil from GTP: step 3/4.</text>
</comment>
<evidence type="ECO:0000256" key="13">
    <source>
        <dbReference type="ARBA" id="ARBA00049861"/>
    </source>
</evidence>
<evidence type="ECO:0000256" key="8">
    <source>
        <dbReference type="ARBA" id="ARBA00022801"/>
    </source>
</evidence>
<keyword evidence="8 15" id="KW-0378">Hydrolase</keyword>
<evidence type="ECO:0000256" key="2">
    <source>
        <dbReference type="ARBA" id="ARBA00004882"/>
    </source>
</evidence>
<dbReference type="InterPro" id="IPR002125">
    <property type="entry name" value="CMP_dCMP_dom"/>
</dbReference>
<evidence type="ECO:0000256" key="18">
    <source>
        <dbReference type="PIRSR" id="PIRSR006769-3"/>
    </source>
</evidence>
<feature type="binding site" evidence="17">
    <location>
        <position position="203"/>
    </location>
    <ligand>
        <name>substrate</name>
    </ligand>
</feature>
<evidence type="ECO:0000256" key="15">
    <source>
        <dbReference type="PIRNR" id="PIRNR006769"/>
    </source>
</evidence>
<feature type="binding site" evidence="17">
    <location>
        <position position="153"/>
    </location>
    <ligand>
        <name>NADP(+)</name>
        <dbReference type="ChEBI" id="CHEBI:58349"/>
    </ligand>
</feature>
<protein>
    <recommendedName>
        <fullName evidence="15">Riboflavin biosynthesis protein RibD</fullName>
    </recommendedName>
    <domain>
        <recommendedName>
            <fullName evidence="15">Diaminohydroxyphosphoribosylaminopyrimidine deaminase</fullName>
            <shortName evidence="15">DRAP deaminase</shortName>
            <ecNumber evidence="15">3.5.4.26</ecNumber>
        </recommendedName>
        <alternativeName>
            <fullName evidence="15">Riboflavin-specific deaminase</fullName>
        </alternativeName>
    </domain>
    <domain>
        <recommendedName>
            <fullName evidence="15">5-amino-6-(5-phosphoribosylamino)uracil reductase</fullName>
            <ecNumber evidence="15">1.1.1.193</ecNumber>
        </recommendedName>
        <alternativeName>
            <fullName evidence="15">HTP reductase</fullName>
        </alternativeName>
    </domain>
</protein>
<gene>
    <name evidence="20" type="primary">ribD</name>
    <name evidence="20" type="ORF">G3A45_10855</name>
</gene>
<dbReference type="EMBL" id="CP048617">
    <property type="protein sequence ID" value="QIB27739.1"/>
    <property type="molecule type" value="Genomic_DNA"/>
</dbReference>
<evidence type="ECO:0000313" key="21">
    <source>
        <dbReference type="Proteomes" id="UP000464452"/>
    </source>
</evidence>
<accession>A0A6P1YEF2</accession>
<dbReference type="PIRSF" id="PIRSF006769">
    <property type="entry name" value="RibD"/>
    <property type="match status" value="1"/>
</dbReference>
<evidence type="ECO:0000256" key="16">
    <source>
        <dbReference type="PIRSR" id="PIRSR006769-1"/>
    </source>
</evidence>
<feature type="binding site" evidence="17">
    <location>
        <position position="167"/>
    </location>
    <ligand>
        <name>substrate</name>
    </ligand>
</feature>
<comment type="pathway">
    <text evidence="2 15">Cofactor biosynthesis; riboflavin biosynthesis; 5-amino-6-(D-ribitylamino)uracil from GTP: step 2/4.</text>
</comment>
<sequence length="368" mass="40695">MNIKYMKRALELAEKGAGFVNPNPMVGCVIVKNGSIIGEGYHKYFGQNHAEIEALNSAVENPENSTMYVTLEPCSHFGKTPPCVNRIINSGIKKVIIATLDPNPLVSGKGVEILKNNGIEVEIGMLEDEARKLNEIFIKYITTKVPFCLMKTAMTLDGKIATKFSDSKWITGKTSRQYVHKLRHRYSAIMVGINTIIVDNPQLTVRLKNFKGKNPVRVIVDSRCRIPLDAKVVKDISNARTIVATTVLADKSKTKKLKELGVEVVTTPTINGRVDLNYLMKKLGEMGIDSVLLEGGGTLNYSALKSNIVDKINFFIAPKIIGGHLSKTPVDGDGVPFVKDSFYIDNITIHKLDEDIMIEGYIRNKEGD</sequence>
<dbReference type="UniPathway" id="UPA00275">
    <property type="reaction ID" value="UER00401"/>
</dbReference>
<keyword evidence="11 15" id="KW-0560">Oxidoreductase</keyword>
<comment type="catalytic activity">
    <reaction evidence="13 15">
        <text>5-amino-6-(5-phospho-D-ribitylamino)uracil + NADP(+) = 5-amino-6-(5-phospho-D-ribosylamino)uracil + NADPH + H(+)</text>
        <dbReference type="Rhea" id="RHEA:17845"/>
        <dbReference type="ChEBI" id="CHEBI:15378"/>
        <dbReference type="ChEBI" id="CHEBI:57783"/>
        <dbReference type="ChEBI" id="CHEBI:58349"/>
        <dbReference type="ChEBI" id="CHEBI:58421"/>
        <dbReference type="ChEBI" id="CHEBI:58453"/>
        <dbReference type="EC" id="1.1.1.193"/>
    </reaction>
</comment>
<keyword evidence="7 15" id="KW-0479">Metal-binding</keyword>
<organism evidence="20 21">
    <name type="scientific">Caloranaerobacter azorensis</name>
    <dbReference type="NCBI Taxonomy" id="116090"/>
    <lineage>
        <taxon>Bacteria</taxon>
        <taxon>Bacillati</taxon>
        <taxon>Bacillota</taxon>
        <taxon>Tissierellia</taxon>
        <taxon>Tissierellales</taxon>
        <taxon>Thermohalobacteraceae</taxon>
        <taxon>Caloranaerobacter</taxon>
    </lineage>
</organism>
<feature type="active site" description="Proton donor" evidence="16">
    <location>
        <position position="51"/>
    </location>
</feature>
<keyword evidence="12" id="KW-0511">Multifunctional enzyme</keyword>
<dbReference type="InterPro" id="IPR004794">
    <property type="entry name" value="Eubact_RibD"/>
</dbReference>
<evidence type="ECO:0000256" key="17">
    <source>
        <dbReference type="PIRSR" id="PIRSR006769-2"/>
    </source>
</evidence>
<proteinExistence type="inferred from homology"/>
<feature type="binding site" evidence="17">
    <location>
        <position position="195"/>
    </location>
    <ligand>
        <name>NADP(+)</name>
        <dbReference type="ChEBI" id="CHEBI:58349"/>
    </ligand>
</feature>
<evidence type="ECO:0000256" key="7">
    <source>
        <dbReference type="ARBA" id="ARBA00022723"/>
    </source>
</evidence>
<feature type="binding site" evidence="17">
    <location>
        <position position="169"/>
    </location>
    <ligand>
        <name>NADP(+)</name>
        <dbReference type="ChEBI" id="CHEBI:58349"/>
    </ligand>
</feature>
<feature type="binding site" evidence="18">
    <location>
        <position position="74"/>
    </location>
    <ligand>
        <name>Zn(2+)</name>
        <dbReference type="ChEBI" id="CHEBI:29105"/>
        <note>catalytic</note>
    </ligand>
</feature>
<feature type="binding site" evidence="17">
    <location>
        <begin position="296"/>
        <end position="302"/>
    </location>
    <ligand>
        <name>NADP(+)</name>
        <dbReference type="ChEBI" id="CHEBI:58349"/>
    </ligand>
</feature>
<feature type="binding site" evidence="17">
    <location>
        <position position="206"/>
    </location>
    <ligand>
        <name>substrate</name>
    </ligand>
</feature>
<evidence type="ECO:0000313" key="20">
    <source>
        <dbReference type="EMBL" id="QIB27739.1"/>
    </source>
</evidence>
<dbReference type="KEGG" id="cazo:G3A45_10855"/>
<feature type="binding site" evidence="18">
    <location>
        <position position="83"/>
    </location>
    <ligand>
        <name>Zn(2+)</name>
        <dbReference type="ChEBI" id="CHEBI:29105"/>
        <note>catalytic</note>
    </ligand>
</feature>
<dbReference type="Gene3D" id="3.40.140.10">
    <property type="entry name" value="Cytidine Deaminase, domain 2"/>
    <property type="match status" value="1"/>
</dbReference>
<name>A0A6P1YEF2_9FIRM</name>
<reference evidence="20 21" key="1">
    <citation type="submission" date="2020-02" db="EMBL/GenBank/DDBJ databases">
        <title>Thermophilic hydrogen producing bacteria, Caloranaerobacter azorensis.</title>
        <authorList>
            <person name="Baek K."/>
        </authorList>
    </citation>
    <scope>NUCLEOTIDE SEQUENCE [LARGE SCALE GENOMIC DNA]</scope>
    <source>
        <strain evidence="20 21">T3-1</strain>
    </source>
</reference>
<feature type="binding site" evidence="17">
    <location>
        <position position="294"/>
    </location>
    <ligand>
        <name>substrate</name>
    </ligand>
</feature>
<keyword evidence="10 15" id="KW-0521">NADP</keyword>
<evidence type="ECO:0000256" key="11">
    <source>
        <dbReference type="ARBA" id="ARBA00023002"/>
    </source>
</evidence>
<dbReference type="GO" id="GO:0008270">
    <property type="term" value="F:zinc ion binding"/>
    <property type="evidence" value="ECO:0007669"/>
    <property type="project" value="InterPro"/>
</dbReference>
<dbReference type="FunFam" id="3.40.140.10:FF:000025">
    <property type="entry name" value="Riboflavin biosynthesis protein RibD"/>
    <property type="match status" value="1"/>
</dbReference>
<evidence type="ECO:0000256" key="1">
    <source>
        <dbReference type="ARBA" id="ARBA00002151"/>
    </source>
</evidence>
<comment type="cofactor">
    <cofactor evidence="15 18">
        <name>Zn(2+)</name>
        <dbReference type="ChEBI" id="CHEBI:29105"/>
    </cofactor>
    <text evidence="15 18">Binds 1 zinc ion.</text>
</comment>
<evidence type="ECO:0000256" key="4">
    <source>
        <dbReference type="ARBA" id="ARBA00005259"/>
    </source>
</evidence>
<dbReference type="Proteomes" id="UP000464452">
    <property type="component" value="Chromosome"/>
</dbReference>
<evidence type="ECO:0000256" key="9">
    <source>
        <dbReference type="ARBA" id="ARBA00022833"/>
    </source>
</evidence>
<dbReference type="RefSeq" id="WP_163235532.1">
    <property type="nucleotide sequence ID" value="NZ_CP048617.1"/>
</dbReference>
<dbReference type="NCBIfam" id="TIGR00227">
    <property type="entry name" value="ribD_Cterm"/>
    <property type="match status" value="1"/>
</dbReference>
<dbReference type="EC" id="1.1.1.193" evidence="15"/>
<feature type="binding site" evidence="17">
    <location>
        <position position="183"/>
    </location>
    <ligand>
        <name>substrate</name>
    </ligand>
</feature>
<dbReference type="GO" id="GO:0050661">
    <property type="term" value="F:NADP binding"/>
    <property type="evidence" value="ECO:0007669"/>
    <property type="project" value="InterPro"/>
</dbReference>
<dbReference type="PROSITE" id="PS00903">
    <property type="entry name" value="CYT_DCMP_DEAMINASES_1"/>
    <property type="match status" value="1"/>
</dbReference>
<dbReference type="InterPro" id="IPR050765">
    <property type="entry name" value="Riboflavin_Biosynth_HTPR"/>
</dbReference>
<dbReference type="Gene3D" id="3.40.430.10">
    <property type="entry name" value="Dihydrofolate Reductase, subunit A"/>
    <property type="match status" value="1"/>
</dbReference>
<dbReference type="SUPFAM" id="SSF53927">
    <property type="entry name" value="Cytidine deaminase-like"/>
    <property type="match status" value="1"/>
</dbReference>
<comment type="catalytic activity">
    <reaction evidence="14 15">
        <text>2,5-diamino-6-hydroxy-4-(5-phosphoribosylamino)-pyrimidine + H2O + H(+) = 5-amino-6-(5-phospho-D-ribosylamino)uracil + NH4(+)</text>
        <dbReference type="Rhea" id="RHEA:21868"/>
        <dbReference type="ChEBI" id="CHEBI:15377"/>
        <dbReference type="ChEBI" id="CHEBI:15378"/>
        <dbReference type="ChEBI" id="CHEBI:28938"/>
        <dbReference type="ChEBI" id="CHEBI:58453"/>
        <dbReference type="ChEBI" id="CHEBI:58614"/>
        <dbReference type="EC" id="3.5.4.26"/>
    </reaction>
</comment>
<dbReference type="EC" id="3.5.4.26" evidence="15"/>
<dbReference type="InterPro" id="IPR016193">
    <property type="entry name" value="Cytidine_deaminase-like"/>
</dbReference>
<dbReference type="PROSITE" id="PS51747">
    <property type="entry name" value="CYT_DCMP_DEAMINASES_2"/>
    <property type="match status" value="1"/>
</dbReference>
<comment type="similarity">
    <text evidence="4 15">In the N-terminal section; belongs to the cytidine and deoxycytidylate deaminase family.</text>
</comment>
<dbReference type="InterPro" id="IPR016192">
    <property type="entry name" value="APOBEC/CMP_deaminase_Zn-bd"/>
</dbReference>
<dbReference type="SUPFAM" id="SSF53597">
    <property type="entry name" value="Dihydrofolate reductase-like"/>
    <property type="match status" value="1"/>
</dbReference>
<evidence type="ECO:0000259" key="19">
    <source>
        <dbReference type="PROSITE" id="PS51747"/>
    </source>
</evidence>
<dbReference type="InterPro" id="IPR024072">
    <property type="entry name" value="DHFR-like_dom_sf"/>
</dbReference>
<evidence type="ECO:0000256" key="6">
    <source>
        <dbReference type="ARBA" id="ARBA00022619"/>
    </source>
</evidence>
<feature type="binding site" evidence="17">
    <location>
        <position position="199"/>
    </location>
    <ligand>
        <name>NADP(+)</name>
        <dbReference type="ChEBI" id="CHEBI:58349"/>
    </ligand>
</feature>
<keyword evidence="9 15" id="KW-0862">Zinc</keyword>
<evidence type="ECO:0000256" key="5">
    <source>
        <dbReference type="ARBA" id="ARBA00007417"/>
    </source>
</evidence>
<dbReference type="PANTHER" id="PTHR38011:SF7">
    <property type="entry name" value="2,5-DIAMINO-6-RIBOSYLAMINO-4(3H)-PYRIMIDINONE 5'-PHOSPHATE REDUCTASE"/>
    <property type="match status" value="1"/>
</dbReference>
<dbReference type="GO" id="GO:0009231">
    <property type="term" value="P:riboflavin biosynthetic process"/>
    <property type="evidence" value="ECO:0007669"/>
    <property type="project" value="UniProtKB-UniPathway"/>
</dbReference>
<dbReference type="InterPro" id="IPR002734">
    <property type="entry name" value="RibDG_C"/>
</dbReference>
<evidence type="ECO:0000256" key="14">
    <source>
        <dbReference type="ARBA" id="ARBA00049886"/>
    </source>
</evidence>
<dbReference type="PANTHER" id="PTHR38011">
    <property type="entry name" value="DIHYDROFOLATE REDUCTASE FAMILY PROTEIN (AFU_ORTHOLOGUE AFUA_8G06820)"/>
    <property type="match status" value="1"/>
</dbReference>
<feature type="binding site" evidence="17">
    <location>
        <position position="222"/>
    </location>
    <ligand>
        <name>NADP(+)</name>
        <dbReference type="ChEBI" id="CHEBI:58349"/>
    </ligand>
</feature>
<dbReference type="Pfam" id="PF00383">
    <property type="entry name" value="dCMP_cyt_deam_1"/>
    <property type="match status" value="1"/>
</dbReference>
<dbReference type="InterPro" id="IPR011549">
    <property type="entry name" value="RibD_C"/>
</dbReference>